<dbReference type="PANTHER" id="PTHR37984">
    <property type="entry name" value="PROTEIN CBG26694"/>
    <property type="match status" value="1"/>
</dbReference>
<proteinExistence type="predicted"/>
<evidence type="ECO:0000256" key="2">
    <source>
        <dbReference type="SAM" id="MobiDB-lite"/>
    </source>
</evidence>
<organism evidence="4 5">
    <name type="scientific">Mycena chlorophos</name>
    <name type="common">Agaric fungus</name>
    <name type="synonym">Agaricus chlorophos</name>
    <dbReference type="NCBI Taxonomy" id="658473"/>
    <lineage>
        <taxon>Eukaryota</taxon>
        <taxon>Fungi</taxon>
        <taxon>Dikarya</taxon>
        <taxon>Basidiomycota</taxon>
        <taxon>Agaricomycotina</taxon>
        <taxon>Agaricomycetes</taxon>
        <taxon>Agaricomycetidae</taxon>
        <taxon>Agaricales</taxon>
        <taxon>Marasmiineae</taxon>
        <taxon>Mycenaceae</taxon>
        <taxon>Mycena</taxon>
    </lineage>
</organism>
<evidence type="ECO:0000313" key="5">
    <source>
        <dbReference type="Proteomes" id="UP000815677"/>
    </source>
</evidence>
<evidence type="ECO:0000313" key="4">
    <source>
        <dbReference type="EMBL" id="GAT48253.1"/>
    </source>
</evidence>
<dbReference type="InterPro" id="IPR041588">
    <property type="entry name" value="Integrase_H2C2"/>
</dbReference>
<dbReference type="Gene3D" id="3.30.420.10">
    <property type="entry name" value="Ribonuclease H-like superfamily/Ribonuclease H"/>
    <property type="match status" value="1"/>
</dbReference>
<dbReference type="InterPro" id="IPR050951">
    <property type="entry name" value="Retrovirus_Pol_polyprotein"/>
</dbReference>
<dbReference type="InterPro" id="IPR012337">
    <property type="entry name" value="RNaseH-like_sf"/>
</dbReference>
<feature type="region of interest" description="Disordered" evidence="2">
    <location>
        <begin position="497"/>
        <end position="523"/>
    </location>
</feature>
<dbReference type="InterPro" id="IPR036397">
    <property type="entry name" value="RNaseH_sf"/>
</dbReference>
<dbReference type="PROSITE" id="PS50994">
    <property type="entry name" value="INTEGRASE"/>
    <property type="match status" value="1"/>
</dbReference>
<evidence type="ECO:0000256" key="1">
    <source>
        <dbReference type="ARBA" id="ARBA00022884"/>
    </source>
</evidence>
<sequence>MFHFELHHVPATKFQAPDALSRRGLGEGEIAEDDDDSWLDEIVLLAQTSGINRLPSAALSLPSCNLARGREEINLREIDKFLRTLDAPNFATPQQHQRFIRLATQFMILDGNMFKRNSHGTPLRVILEPEARLRILAQAHDELGHKGVQALWEMLRTRFYWPKMRNDIAHHVASCHTCQVRNTRKMEIPATVSEPSAVFERVYIDVMNMPKAGRFTKIVAARDDLTGTCEAMAIKEANASTLARFFWTHIYCRYGCPRHVITDNGSEVKVGFAELMKRLGIPHIRISAYNKHATGVVERGHFTLREALVRACRGNLRKWPELLPLAVFADRITVSRITGYSPYQLLHGTDPVLPFDLAEATFLVSGFRTGMTTAELLALRIRQLSKLNSDVERATETLRKSRFQSRAHFEKRFKHRLQKRDYLPGELVLVRNVALENQVSVNRKTLERYLGPYQVVRKNRGGAYVLAELDGTELASNPTAAFRLLPYITRNHAFMKNGGGATTSDENESSEDSTSSESDAESA</sequence>
<keyword evidence="5" id="KW-1185">Reference proteome</keyword>
<gene>
    <name evidence="4" type="ORF">MCHLO_05674</name>
</gene>
<name>A0ABQ0LAX4_MYCCL</name>
<feature type="domain" description="Integrase catalytic" evidence="3">
    <location>
        <begin position="191"/>
        <end position="350"/>
    </location>
</feature>
<dbReference type="EMBL" id="DF844349">
    <property type="protein sequence ID" value="GAT48253.1"/>
    <property type="molecule type" value="Genomic_DNA"/>
</dbReference>
<accession>A0ABQ0LAX4</accession>
<keyword evidence="1" id="KW-0694">RNA-binding</keyword>
<dbReference type="InterPro" id="IPR001584">
    <property type="entry name" value="Integrase_cat-core"/>
</dbReference>
<evidence type="ECO:0000259" key="3">
    <source>
        <dbReference type="PROSITE" id="PS50994"/>
    </source>
</evidence>
<dbReference type="Proteomes" id="UP000815677">
    <property type="component" value="Unassembled WGS sequence"/>
</dbReference>
<reference evidence="4" key="1">
    <citation type="submission" date="2014-09" db="EMBL/GenBank/DDBJ databases">
        <title>Genome sequence of the luminous mushroom Mycena chlorophos for searching fungal bioluminescence genes.</title>
        <authorList>
            <person name="Tanaka Y."/>
            <person name="Kasuga D."/>
            <person name="Oba Y."/>
            <person name="Hase S."/>
            <person name="Sato K."/>
            <person name="Oba Y."/>
            <person name="Sakakibara Y."/>
        </authorList>
    </citation>
    <scope>NUCLEOTIDE SEQUENCE</scope>
</reference>
<dbReference type="Pfam" id="PF00665">
    <property type="entry name" value="rve"/>
    <property type="match status" value="1"/>
</dbReference>
<protein>
    <recommendedName>
        <fullName evidence="3">Integrase catalytic domain-containing protein</fullName>
    </recommendedName>
</protein>
<dbReference type="PANTHER" id="PTHR37984:SF5">
    <property type="entry name" value="PROTEIN NYNRIN-LIKE"/>
    <property type="match status" value="1"/>
</dbReference>
<dbReference type="SUPFAM" id="SSF53098">
    <property type="entry name" value="Ribonuclease H-like"/>
    <property type="match status" value="1"/>
</dbReference>
<dbReference type="Gene3D" id="1.10.340.70">
    <property type="match status" value="1"/>
</dbReference>
<dbReference type="Pfam" id="PF17921">
    <property type="entry name" value="Integrase_H2C2"/>
    <property type="match status" value="1"/>
</dbReference>